<protein>
    <submittedName>
        <fullName evidence="1">Uncharacterized protein</fullName>
    </submittedName>
</protein>
<reference evidence="1" key="1">
    <citation type="journal article" date="2015" name="Nature">
        <title>Complex archaea that bridge the gap between prokaryotes and eukaryotes.</title>
        <authorList>
            <person name="Spang A."/>
            <person name="Saw J.H."/>
            <person name="Jorgensen S.L."/>
            <person name="Zaremba-Niedzwiedzka K."/>
            <person name="Martijn J."/>
            <person name="Lind A.E."/>
            <person name="van Eijk R."/>
            <person name="Schleper C."/>
            <person name="Guy L."/>
            <person name="Ettema T.J."/>
        </authorList>
    </citation>
    <scope>NUCLEOTIDE SEQUENCE</scope>
</reference>
<gene>
    <name evidence="1" type="ORF">LCGC14_0995020</name>
</gene>
<proteinExistence type="predicted"/>
<comment type="caution">
    <text evidence="1">The sequence shown here is derived from an EMBL/GenBank/DDBJ whole genome shotgun (WGS) entry which is preliminary data.</text>
</comment>
<evidence type="ECO:0000313" key="1">
    <source>
        <dbReference type="EMBL" id="KKN14535.1"/>
    </source>
</evidence>
<accession>A0A0F9N4N5</accession>
<dbReference type="AlphaFoldDB" id="A0A0F9N4N5"/>
<sequence length="130" mass="14788">MTFSSIPSLLGFKLMLRAAQRRRGTYLYVFPSIWLAKELVWKHVNFLAWNYTDSVLKINHTNMTVYLENGSKISILNFNNSASLLGQNPTGVIIFGSLFAGIATDLILPVRINKGWIIFEDSLSMRIKTF</sequence>
<organism evidence="1">
    <name type="scientific">marine sediment metagenome</name>
    <dbReference type="NCBI Taxonomy" id="412755"/>
    <lineage>
        <taxon>unclassified sequences</taxon>
        <taxon>metagenomes</taxon>
        <taxon>ecological metagenomes</taxon>
    </lineage>
</organism>
<dbReference type="EMBL" id="LAZR01003806">
    <property type="protein sequence ID" value="KKN14535.1"/>
    <property type="molecule type" value="Genomic_DNA"/>
</dbReference>
<name>A0A0F9N4N5_9ZZZZ</name>